<proteinExistence type="predicted"/>
<keyword evidence="3" id="KW-1185">Reference proteome</keyword>
<name>A0A423WI72_9PEZI</name>
<evidence type="ECO:0000313" key="3">
    <source>
        <dbReference type="Proteomes" id="UP000283895"/>
    </source>
</evidence>
<sequence length="67" mass="6802">MDSVMNAAENKLSKDAQPGNSFEGSSDNAVNQEVDRVAGDAGVPQQADGAINDAVDGKVNDEIPGGN</sequence>
<organism evidence="2 3">
    <name type="scientific">Cytospora schulzeri</name>
    <dbReference type="NCBI Taxonomy" id="448051"/>
    <lineage>
        <taxon>Eukaryota</taxon>
        <taxon>Fungi</taxon>
        <taxon>Dikarya</taxon>
        <taxon>Ascomycota</taxon>
        <taxon>Pezizomycotina</taxon>
        <taxon>Sordariomycetes</taxon>
        <taxon>Sordariomycetidae</taxon>
        <taxon>Diaporthales</taxon>
        <taxon>Cytosporaceae</taxon>
        <taxon>Cytospora</taxon>
    </lineage>
</organism>
<comment type="caution">
    <text evidence="2">The sequence shown here is derived from an EMBL/GenBank/DDBJ whole genome shotgun (WGS) entry which is preliminary data.</text>
</comment>
<dbReference type="EMBL" id="LKEA01000016">
    <property type="protein sequence ID" value="ROW03111.1"/>
    <property type="molecule type" value="Genomic_DNA"/>
</dbReference>
<evidence type="ECO:0000256" key="1">
    <source>
        <dbReference type="SAM" id="MobiDB-lite"/>
    </source>
</evidence>
<accession>A0A423WI72</accession>
<dbReference type="OrthoDB" id="2872121at2759"/>
<feature type="compositionally biased region" description="Polar residues" evidence="1">
    <location>
        <begin position="18"/>
        <end position="31"/>
    </location>
</feature>
<dbReference type="Proteomes" id="UP000283895">
    <property type="component" value="Unassembled WGS sequence"/>
</dbReference>
<feature type="region of interest" description="Disordered" evidence="1">
    <location>
        <begin position="1"/>
        <end position="67"/>
    </location>
</feature>
<reference evidence="2 3" key="1">
    <citation type="submission" date="2015-09" db="EMBL/GenBank/DDBJ databases">
        <title>Host preference determinants of Valsa canker pathogens revealed by comparative genomics.</title>
        <authorList>
            <person name="Yin Z."/>
            <person name="Huang L."/>
        </authorList>
    </citation>
    <scope>NUCLEOTIDE SEQUENCE [LARGE SCALE GENOMIC DNA]</scope>
    <source>
        <strain evidence="2 3">03-1</strain>
    </source>
</reference>
<protein>
    <submittedName>
        <fullName evidence="2">Uncharacterized protein</fullName>
    </submittedName>
</protein>
<gene>
    <name evidence="2" type="ORF">VMCG_05826</name>
</gene>
<dbReference type="AlphaFoldDB" id="A0A423WI72"/>
<evidence type="ECO:0000313" key="2">
    <source>
        <dbReference type="EMBL" id="ROW03111.1"/>
    </source>
</evidence>